<dbReference type="AlphaFoldDB" id="G9P2D2"/>
<dbReference type="EMBL" id="ABDG02000026">
    <property type="protein sequence ID" value="EHK42671.1"/>
    <property type="molecule type" value="Genomic_DNA"/>
</dbReference>
<evidence type="ECO:0000313" key="1">
    <source>
        <dbReference type="EMBL" id="EHK42671.1"/>
    </source>
</evidence>
<name>G9P2D2_HYPAI</name>
<proteinExistence type="predicted"/>
<accession>G9P2D2</accession>
<dbReference type="Proteomes" id="UP000005426">
    <property type="component" value="Unassembled WGS sequence"/>
</dbReference>
<dbReference type="HOGENOM" id="CLU_2812717_0_0_1"/>
<keyword evidence="2" id="KW-1185">Reference proteome</keyword>
<sequence>MPVLYYSRALSIDKSEQLPFRIQLLLPRQVSLQFQLPLLIPKVQNNPALGPVRSQLPDCNTQRNYLV</sequence>
<evidence type="ECO:0000313" key="2">
    <source>
        <dbReference type="Proteomes" id="UP000005426"/>
    </source>
</evidence>
<protein>
    <submittedName>
        <fullName evidence="1">Uncharacterized protein</fullName>
    </submittedName>
</protein>
<organism evidence="1 2">
    <name type="scientific">Hypocrea atroviridis (strain ATCC 20476 / IMI 206040)</name>
    <name type="common">Trichoderma atroviride</name>
    <dbReference type="NCBI Taxonomy" id="452589"/>
    <lineage>
        <taxon>Eukaryota</taxon>
        <taxon>Fungi</taxon>
        <taxon>Dikarya</taxon>
        <taxon>Ascomycota</taxon>
        <taxon>Pezizomycotina</taxon>
        <taxon>Sordariomycetes</taxon>
        <taxon>Hypocreomycetidae</taxon>
        <taxon>Hypocreales</taxon>
        <taxon>Hypocreaceae</taxon>
        <taxon>Trichoderma</taxon>
    </lineage>
</organism>
<reference evidence="1 2" key="1">
    <citation type="journal article" date="2011" name="Genome Biol.">
        <title>Comparative genome sequence analysis underscores mycoparasitism as the ancestral life style of Trichoderma.</title>
        <authorList>
            <person name="Kubicek C.P."/>
            <person name="Herrera-Estrella A."/>
            <person name="Seidl-Seiboth V."/>
            <person name="Martinez D.A."/>
            <person name="Druzhinina I.S."/>
            <person name="Thon M."/>
            <person name="Zeilinger S."/>
            <person name="Casas-Flores S."/>
            <person name="Horwitz B.A."/>
            <person name="Mukherjee P.K."/>
            <person name="Mukherjee M."/>
            <person name="Kredics L."/>
            <person name="Alcaraz L.D."/>
            <person name="Aerts A."/>
            <person name="Antal Z."/>
            <person name="Atanasova L."/>
            <person name="Cervantes-Badillo M.G."/>
            <person name="Challacombe J."/>
            <person name="Chertkov O."/>
            <person name="McCluskey K."/>
            <person name="Coulpier F."/>
            <person name="Deshpande N."/>
            <person name="von Doehren H."/>
            <person name="Ebbole D.J."/>
            <person name="Esquivel-Naranjo E.U."/>
            <person name="Fekete E."/>
            <person name="Flipphi M."/>
            <person name="Glaser F."/>
            <person name="Gomez-Rodriguez E.Y."/>
            <person name="Gruber S."/>
            <person name="Han C."/>
            <person name="Henrissat B."/>
            <person name="Hermosa R."/>
            <person name="Hernandez-Onate M."/>
            <person name="Karaffa L."/>
            <person name="Kosti I."/>
            <person name="Le Crom S."/>
            <person name="Lindquist E."/>
            <person name="Lucas S."/>
            <person name="Luebeck M."/>
            <person name="Luebeck P.S."/>
            <person name="Margeot A."/>
            <person name="Metz B."/>
            <person name="Misra M."/>
            <person name="Nevalainen H."/>
            <person name="Omann M."/>
            <person name="Packer N."/>
            <person name="Perrone G."/>
            <person name="Uresti-Rivera E.E."/>
            <person name="Salamov A."/>
            <person name="Schmoll M."/>
            <person name="Seiboth B."/>
            <person name="Shapiro H."/>
            <person name="Sukno S."/>
            <person name="Tamayo-Ramos J.A."/>
            <person name="Tisch D."/>
            <person name="Wiest A."/>
            <person name="Wilkinson H.H."/>
            <person name="Zhang M."/>
            <person name="Coutinho P.M."/>
            <person name="Kenerley C.M."/>
            <person name="Monte E."/>
            <person name="Baker S.E."/>
            <person name="Grigoriev I.V."/>
        </authorList>
    </citation>
    <scope>NUCLEOTIDE SEQUENCE [LARGE SCALE GENOMIC DNA]</scope>
    <source>
        <strain evidence="2">ATCC 20476 / IMI 206040</strain>
    </source>
</reference>
<comment type="caution">
    <text evidence="1">The sequence shown here is derived from an EMBL/GenBank/DDBJ whole genome shotgun (WGS) entry which is preliminary data.</text>
</comment>
<gene>
    <name evidence="1" type="ORF">TRIATDRAFT_258103</name>
</gene>